<evidence type="ECO:0000256" key="4">
    <source>
        <dbReference type="ARBA" id="ARBA00023136"/>
    </source>
</evidence>
<dbReference type="PANTHER" id="PTHR43847">
    <property type="entry name" value="BLL3993 PROTEIN"/>
    <property type="match status" value="1"/>
</dbReference>
<accession>A0A6B3N529</accession>
<dbReference type="InterPro" id="IPR052527">
    <property type="entry name" value="Metal_cation-efflux_comp"/>
</dbReference>
<dbReference type="PANTHER" id="PTHR43847:SF1">
    <property type="entry name" value="BLL3993 PROTEIN"/>
    <property type="match status" value="1"/>
</dbReference>
<feature type="transmembrane region" description="Helical" evidence="5">
    <location>
        <begin position="192"/>
        <end position="216"/>
    </location>
</feature>
<dbReference type="EMBL" id="JAAHFQ010000041">
    <property type="protein sequence ID" value="NER26650.1"/>
    <property type="molecule type" value="Genomic_DNA"/>
</dbReference>
<organism evidence="6">
    <name type="scientific">Symploca sp. SIO1C4</name>
    <dbReference type="NCBI Taxonomy" id="2607765"/>
    <lineage>
        <taxon>Bacteria</taxon>
        <taxon>Bacillati</taxon>
        <taxon>Cyanobacteriota</taxon>
        <taxon>Cyanophyceae</taxon>
        <taxon>Coleofasciculales</taxon>
        <taxon>Coleofasciculaceae</taxon>
        <taxon>Symploca</taxon>
    </lineage>
</organism>
<evidence type="ECO:0000256" key="2">
    <source>
        <dbReference type="ARBA" id="ARBA00022692"/>
    </source>
</evidence>
<dbReference type="Gene3D" id="1.20.120.1630">
    <property type="match status" value="1"/>
</dbReference>
<dbReference type="AlphaFoldDB" id="A0A6B3N529"/>
<proteinExistence type="predicted"/>
<dbReference type="InterPro" id="IPR007269">
    <property type="entry name" value="ICMT_MeTrfase"/>
</dbReference>
<feature type="transmembrane region" description="Helical" evidence="5">
    <location>
        <begin position="49"/>
        <end position="71"/>
    </location>
</feature>
<keyword evidence="4 5" id="KW-0472">Membrane</keyword>
<dbReference type="GO" id="GO:0032259">
    <property type="term" value="P:methylation"/>
    <property type="evidence" value="ECO:0007669"/>
    <property type="project" value="UniProtKB-KW"/>
</dbReference>
<reference evidence="6" key="1">
    <citation type="submission" date="2019-11" db="EMBL/GenBank/DDBJ databases">
        <title>Genomic insights into an expanded diversity of filamentous marine cyanobacteria reveals the extraordinary biosynthetic potential of Moorea and Okeania.</title>
        <authorList>
            <person name="Ferreira Leao T."/>
            <person name="Wang M."/>
            <person name="Moss N."/>
            <person name="Da Silva R."/>
            <person name="Sanders J."/>
            <person name="Nurk S."/>
            <person name="Gurevich A."/>
            <person name="Humphrey G."/>
            <person name="Reher R."/>
            <person name="Zhu Q."/>
            <person name="Belda-Ferre P."/>
            <person name="Glukhov E."/>
            <person name="Rex R."/>
            <person name="Dorrestein P.C."/>
            <person name="Knight R."/>
            <person name="Pevzner P."/>
            <person name="Gerwick W.H."/>
            <person name="Gerwick L."/>
        </authorList>
    </citation>
    <scope>NUCLEOTIDE SEQUENCE</scope>
    <source>
        <strain evidence="6">SIO1C4</strain>
    </source>
</reference>
<feature type="transmembrane region" description="Helical" evidence="5">
    <location>
        <begin position="21"/>
        <end position="43"/>
    </location>
</feature>
<feature type="transmembrane region" description="Helical" evidence="5">
    <location>
        <begin position="125"/>
        <end position="152"/>
    </location>
</feature>
<evidence type="ECO:0000256" key="5">
    <source>
        <dbReference type="SAM" id="Phobius"/>
    </source>
</evidence>
<protein>
    <submittedName>
        <fullName evidence="6">Isoprenylcysteine carboxylmethyltransferase family protein</fullName>
    </submittedName>
</protein>
<gene>
    <name evidence="6" type="ORF">F6J89_03215</name>
</gene>
<keyword evidence="2 5" id="KW-0812">Transmembrane</keyword>
<evidence type="ECO:0000256" key="3">
    <source>
        <dbReference type="ARBA" id="ARBA00022989"/>
    </source>
</evidence>
<evidence type="ECO:0000313" key="6">
    <source>
        <dbReference type="EMBL" id="NER26650.1"/>
    </source>
</evidence>
<name>A0A6B3N529_9CYAN</name>
<dbReference type="GO" id="GO:0004671">
    <property type="term" value="F:protein C-terminal S-isoprenylcysteine carboxyl O-methyltransferase activity"/>
    <property type="evidence" value="ECO:0007669"/>
    <property type="project" value="InterPro"/>
</dbReference>
<keyword evidence="6" id="KW-0489">Methyltransferase</keyword>
<dbReference type="GO" id="GO:0016020">
    <property type="term" value="C:membrane"/>
    <property type="evidence" value="ECO:0007669"/>
    <property type="project" value="UniProtKB-SubCell"/>
</dbReference>
<evidence type="ECO:0000256" key="1">
    <source>
        <dbReference type="ARBA" id="ARBA00004141"/>
    </source>
</evidence>
<sequence length="244" mass="27510">MNTNTFIKPTKSSREIITQMGWKPLLMLAVFLLLAPVALFLSAGSLNWLMAWLYVGIYTALTAISRMIMMHKSPGLIAERIRAFKGEGVKEWDRALVGAMILCWLTIFIVAGLDRRFGWRPELPVILQFAALAITTLGYIFATWVVAVNKFFSSVIRIQKDRGHTLITTGPYQIVRHPGYAGVILSHMTTPLLLGSVWALIPAGLTALVLIVRTAFEDRILLEELDGYQEYTQQTRYRLLPGIW</sequence>
<keyword evidence="6" id="KW-0808">Transferase</keyword>
<comment type="subcellular location">
    <subcellularLocation>
        <location evidence="1">Membrane</location>
        <topology evidence="1">Multi-pass membrane protein</topology>
    </subcellularLocation>
</comment>
<feature type="transmembrane region" description="Helical" evidence="5">
    <location>
        <begin position="92"/>
        <end position="113"/>
    </location>
</feature>
<dbReference type="Pfam" id="PF04140">
    <property type="entry name" value="ICMT"/>
    <property type="match status" value="1"/>
</dbReference>
<comment type="caution">
    <text evidence="6">The sequence shown here is derived from an EMBL/GenBank/DDBJ whole genome shotgun (WGS) entry which is preliminary data.</text>
</comment>
<keyword evidence="3 5" id="KW-1133">Transmembrane helix</keyword>